<gene>
    <name evidence="3" type="ORF">ABS768_08225</name>
</gene>
<protein>
    <submittedName>
        <fullName evidence="3">DUF2092 domain-containing protein</fullName>
    </submittedName>
</protein>
<evidence type="ECO:0000313" key="3">
    <source>
        <dbReference type="EMBL" id="MFL9837479.1"/>
    </source>
</evidence>
<feature type="chain" id="PRO_5045656533" evidence="2">
    <location>
        <begin position="19"/>
        <end position="242"/>
    </location>
</feature>
<keyword evidence="1 2" id="KW-0732">Signal</keyword>
<dbReference type="SUPFAM" id="SSF89392">
    <property type="entry name" value="Prokaryotic lipoproteins and lipoprotein localization factors"/>
    <property type="match status" value="1"/>
</dbReference>
<evidence type="ECO:0000256" key="2">
    <source>
        <dbReference type="SAM" id="SignalP"/>
    </source>
</evidence>
<evidence type="ECO:0000313" key="4">
    <source>
        <dbReference type="Proteomes" id="UP001629059"/>
    </source>
</evidence>
<keyword evidence="4" id="KW-1185">Reference proteome</keyword>
<reference evidence="3 4" key="1">
    <citation type="submission" date="2024-06" db="EMBL/GenBank/DDBJ databases">
        <authorList>
            <person name="Kaempfer P."/>
            <person name="Viver T."/>
        </authorList>
    </citation>
    <scope>NUCLEOTIDE SEQUENCE [LARGE SCALE GENOMIC DNA]</scope>
    <source>
        <strain evidence="3 4">ST-75</strain>
    </source>
</reference>
<organism evidence="3 4">
    <name type="scientific">Flavobacterium rhizophilum</name>
    <dbReference type="NCBI Taxonomy" id="3163296"/>
    <lineage>
        <taxon>Bacteria</taxon>
        <taxon>Pseudomonadati</taxon>
        <taxon>Bacteroidota</taxon>
        <taxon>Flavobacteriia</taxon>
        <taxon>Flavobacteriales</taxon>
        <taxon>Flavobacteriaceae</taxon>
        <taxon>Flavobacterium</taxon>
    </lineage>
</organism>
<dbReference type="InterPro" id="IPR019207">
    <property type="entry name" value="DUF2092"/>
</dbReference>
<accession>A0ABW8YB79</accession>
<dbReference type="RefSeq" id="WP_408074479.1">
    <property type="nucleotide sequence ID" value="NZ_JBELQB010000005.1"/>
</dbReference>
<dbReference type="Gene3D" id="2.50.20.10">
    <property type="entry name" value="Lipoprotein localisation LolA/LolB/LppX"/>
    <property type="match status" value="1"/>
</dbReference>
<comment type="caution">
    <text evidence="3">The sequence shown here is derived from an EMBL/GenBank/DDBJ whole genome shotgun (WGS) entry which is preliminary data.</text>
</comment>
<dbReference type="InterPro" id="IPR029046">
    <property type="entry name" value="LolA/LolB/LppX"/>
</dbReference>
<feature type="signal peptide" evidence="2">
    <location>
        <begin position="1"/>
        <end position="18"/>
    </location>
</feature>
<evidence type="ECO:0000256" key="1">
    <source>
        <dbReference type="ARBA" id="ARBA00022729"/>
    </source>
</evidence>
<dbReference type="Proteomes" id="UP001629059">
    <property type="component" value="Unassembled WGS sequence"/>
</dbReference>
<name>A0ABW8YB79_9FLAO</name>
<proteinExistence type="predicted"/>
<dbReference type="EMBL" id="JBELQB010000005">
    <property type="protein sequence ID" value="MFL9837479.1"/>
    <property type="molecule type" value="Genomic_DNA"/>
</dbReference>
<dbReference type="Pfam" id="PF09865">
    <property type="entry name" value="DUF2092"/>
    <property type="match status" value="1"/>
</dbReference>
<sequence>MINKYLLLALFIPFVMFAQNTKVDSIAVLVTDRMSDVIGDLTSCSFKMEASMDETGQYGLEKRFTSYQVYLKGPDRLLVQARGDKSHKGYWYNGEHLVYYSYRENNYSVIAAPDSTLTAIEKIHNDYGIEFPAADFFFPAITDDILENFPVFVYLGSKYINGKECFHLMADNDKMNFQVWVSNDAYTLPIKFSITYKDREGTPQYNATFSEWNLNPDLPDVLFDFIPPPDAGQIAILPMQDE</sequence>